<evidence type="ECO:0000313" key="2">
    <source>
        <dbReference type="Proteomes" id="UP000011599"/>
    </source>
</evidence>
<evidence type="ECO:0000313" key="1">
    <source>
        <dbReference type="EMBL" id="ELY35912.1"/>
    </source>
</evidence>
<dbReference type="Proteomes" id="UP000011599">
    <property type="component" value="Unassembled WGS sequence"/>
</dbReference>
<accession>L9VG17</accession>
<organism evidence="1 2">
    <name type="scientific">Natronorubrum tibetense GA33</name>
    <dbReference type="NCBI Taxonomy" id="1114856"/>
    <lineage>
        <taxon>Archaea</taxon>
        <taxon>Methanobacteriati</taxon>
        <taxon>Methanobacteriota</taxon>
        <taxon>Stenosarchaea group</taxon>
        <taxon>Halobacteria</taxon>
        <taxon>Halobacteriales</taxon>
        <taxon>Natrialbaceae</taxon>
        <taxon>Natronorubrum</taxon>
    </lineage>
</organism>
<proteinExistence type="predicted"/>
<dbReference type="STRING" id="1114856.GCA_000383975_01540"/>
<dbReference type="RefSeq" id="WP_006092767.1">
    <property type="nucleotide sequence ID" value="NZ_AOHW01000053.1"/>
</dbReference>
<protein>
    <submittedName>
        <fullName evidence="1">Uncharacterized protein</fullName>
    </submittedName>
</protein>
<dbReference type="EMBL" id="AOHW01000053">
    <property type="protein sequence ID" value="ELY35912.1"/>
    <property type="molecule type" value="Genomic_DNA"/>
</dbReference>
<gene>
    <name evidence="1" type="ORF">C496_22324</name>
</gene>
<keyword evidence="2" id="KW-1185">Reference proteome</keyword>
<sequence length="133" mass="14683">MNDSFDTLYGALNRLDELTDPIYLDGAEENLGACLYALDKMAESAMETDALGEAHRHRKLRTEVAAASERGEVVAIRRSDALRLSVTLHQYREKLRERGDTVGAADIDRTIRVIDGQLEEMAAETAPGETNCS</sequence>
<dbReference type="PATRIC" id="fig|1114856.3.peg.4614"/>
<name>L9VG17_9EURY</name>
<dbReference type="OrthoDB" id="200564at2157"/>
<reference evidence="1 2" key="1">
    <citation type="journal article" date="2014" name="PLoS Genet.">
        <title>Phylogenetically driven sequencing of extremely halophilic archaea reveals strategies for static and dynamic osmo-response.</title>
        <authorList>
            <person name="Becker E.A."/>
            <person name="Seitzer P.M."/>
            <person name="Tritt A."/>
            <person name="Larsen D."/>
            <person name="Krusor M."/>
            <person name="Yao A.I."/>
            <person name="Wu D."/>
            <person name="Madern D."/>
            <person name="Eisen J.A."/>
            <person name="Darling A.E."/>
            <person name="Facciotti M.T."/>
        </authorList>
    </citation>
    <scope>NUCLEOTIDE SEQUENCE [LARGE SCALE GENOMIC DNA]</scope>
    <source>
        <strain evidence="1 2">GA33</strain>
    </source>
</reference>
<comment type="caution">
    <text evidence="1">The sequence shown here is derived from an EMBL/GenBank/DDBJ whole genome shotgun (WGS) entry which is preliminary data.</text>
</comment>
<dbReference type="AlphaFoldDB" id="L9VG17"/>